<sequence length="64" mass="7492">MFFCSARPRRVEVHPCNFDLILGPSPFLLNKIRRSGARVTHVRPRRSAPPAPIHRRARSIYHLY</sequence>
<proteinExistence type="predicted"/>
<reference evidence="1" key="2">
    <citation type="submission" date="2020-10" db="EMBL/GenBank/DDBJ databases">
        <authorList>
            <person name="Cooper E.A."/>
            <person name="Brenton Z.W."/>
            <person name="Flinn B.S."/>
            <person name="Jenkins J."/>
            <person name="Shu S."/>
            <person name="Flowers D."/>
            <person name="Luo F."/>
            <person name="Wang Y."/>
            <person name="Xia P."/>
            <person name="Barry K."/>
            <person name="Daum C."/>
            <person name="Lipzen A."/>
            <person name="Yoshinaga Y."/>
            <person name="Schmutz J."/>
            <person name="Saski C."/>
            <person name="Vermerris W."/>
            <person name="Kresovich S."/>
        </authorList>
    </citation>
    <scope>NUCLEOTIDE SEQUENCE</scope>
</reference>
<organism evidence="1 2">
    <name type="scientific">Sorghum bicolor</name>
    <name type="common">Sorghum</name>
    <name type="synonym">Sorghum vulgare</name>
    <dbReference type="NCBI Taxonomy" id="4558"/>
    <lineage>
        <taxon>Eukaryota</taxon>
        <taxon>Viridiplantae</taxon>
        <taxon>Streptophyta</taxon>
        <taxon>Embryophyta</taxon>
        <taxon>Tracheophyta</taxon>
        <taxon>Spermatophyta</taxon>
        <taxon>Magnoliopsida</taxon>
        <taxon>Liliopsida</taxon>
        <taxon>Poales</taxon>
        <taxon>Poaceae</taxon>
        <taxon>PACMAD clade</taxon>
        <taxon>Panicoideae</taxon>
        <taxon>Andropogonodae</taxon>
        <taxon>Andropogoneae</taxon>
        <taxon>Sorghinae</taxon>
        <taxon>Sorghum</taxon>
    </lineage>
</organism>
<dbReference type="Proteomes" id="UP000807115">
    <property type="component" value="Chromosome 5"/>
</dbReference>
<gene>
    <name evidence="1" type="ORF">BDA96_05G222500</name>
</gene>
<evidence type="ECO:0000313" key="2">
    <source>
        <dbReference type="Proteomes" id="UP000807115"/>
    </source>
</evidence>
<protein>
    <submittedName>
        <fullName evidence="1">Uncharacterized protein</fullName>
    </submittedName>
</protein>
<dbReference type="AlphaFoldDB" id="A0A921QYU1"/>
<dbReference type="EMBL" id="CM027684">
    <property type="protein sequence ID" value="KAG0530849.1"/>
    <property type="molecule type" value="Genomic_DNA"/>
</dbReference>
<reference evidence="1" key="1">
    <citation type="journal article" date="2019" name="BMC Genomics">
        <title>A new reference genome for Sorghum bicolor reveals high levels of sequence similarity between sweet and grain genotypes: implications for the genetics of sugar metabolism.</title>
        <authorList>
            <person name="Cooper E.A."/>
            <person name="Brenton Z.W."/>
            <person name="Flinn B.S."/>
            <person name="Jenkins J."/>
            <person name="Shu S."/>
            <person name="Flowers D."/>
            <person name="Luo F."/>
            <person name="Wang Y."/>
            <person name="Xia P."/>
            <person name="Barry K."/>
            <person name="Daum C."/>
            <person name="Lipzen A."/>
            <person name="Yoshinaga Y."/>
            <person name="Schmutz J."/>
            <person name="Saski C."/>
            <person name="Vermerris W."/>
            <person name="Kresovich S."/>
        </authorList>
    </citation>
    <scope>NUCLEOTIDE SEQUENCE</scope>
</reference>
<name>A0A921QYU1_SORBI</name>
<comment type="caution">
    <text evidence="1">The sequence shown here is derived from an EMBL/GenBank/DDBJ whole genome shotgun (WGS) entry which is preliminary data.</text>
</comment>
<evidence type="ECO:0000313" key="1">
    <source>
        <dbReference type="EMBL" id="KAG0530849.1"/>
    </source>
</evidence>
<accession>A0A921QYU1</accession>